<sequence length="302" mass="34006">MADKRRVRGISIYRPIVYGSVAAVRSVEERVVNPDHNMRWTVAVRSATSPPPGSPILEERVIPEDVIGGCDDISYFVKKVSFKLHDSYPSPLRIVDKPPFEVNETGWGEFIINIKIHFHSESGEKAIQLQHGLKLHDWIPDPNSSIPQVWLDDPASNQDTRAGPASSSIDEPSISKPDPVDQLTLDSSSTETATSKPNTVIHSWQYDEIVFTEPTESFYNKLVAHPPTPLPEKNRFPNGLVKQIGNKGETGEFSNDIASREFKKLNWAELKVLMEIDRLRGKLSSDERELIQIKKFLQQQSS</sequence>
<organism evidence="6 11">
    <name type="scientific">Puccinia coronata f. sp. avenae</name>
    <dbReference type="NCBI Taxonomy" id="200324"/>
    <lineage>
        <taxon>Eukaryota</taxon>
        <taxon>Fungi</taxon>
        <taxon>Dikarya</taxon>
        <taxon>Basidiomycota</taxon>
        <taxon>Pucciniomycotina</taxon>
        <taxon>Pucciniomycetes</taxon>
        <taxon>Pucciniales</taxon>
        <taxon>Pucciniaceae</taxon>
        <taxon>Puccinia</taxon>
    </lineage>
</organism>
<evidence type="ECO:0000256" key="4">
    <source>
        <dbReference type="SAM" id="MobiDB-lite"/>
    </source>
</evidence>
<dbReference type="EMBL" id="PGCI01000273">
    <property type="protein sequence ID" value="PLW31276.1"/>
    <property type="molecule type" value="Genomic_DNA"/>
</dbReference>
<keyword evidence="3" id="KW-0227">DNA damage</keyword>
<accession>A0A2N5SVS7</accession>
<keyword evidence="3" id="KW-0963">Cytoplasm</keyword>
<dbReference type="PROSITE" id="PS51037">
    <property type="entry name" value="YEATS"/>
    <property type="match status" value="1"/>
</dbReference>
<keyword evidence="3" id="KW-0805">Transcription regulation</keyword>
<name>A0A2N5SVS7_9BASI</name>
<keyword evidence="3" id="KW-0234">DNA repair</keyword>
<evidence type="ECO:0000313" key="11">
    <source>
        <dbReference type="Proteomes" id="UP000235392"/>
    </source>
</evidence>
<dbReference type="InterPro" id="IPR055129">
    <property type="entry name" value="YEATS_dom"/>
</dbReference>
<evidence type="ECO:0000256" key="1">
    <source>
        <dbReference type="ARBA" id="ARBA00023242"/>
    </source>
</evidence>
<dbReference type="EMBL" id="PGCJ01000145">
    <property type="protein sequence ID" value="PLW43657.1"/>
    <property type="molecule type" value="Genomic_DNA"/>
</dbReference>
<evidence type="ECO:0000313" key="6">
    <source>
        <dbReference type="EMBL" id="PLW17332.1"/>
    </source>
</evidence>
<proteinExistence type="inferred from homology"/>
<dbReference type="GO" id="GO:0006325">
    <property type="term" value="P:chromatin organization"/>
    <property type="evidence" value="ECO:0007669"/>
    <property type="project" value="UniProtKB-KW"/>
</dbReference>
<dbReference type="AlphaFoldDB" id="A0A2N5SVS7"/>
<keyword evidence="3" id="KW-0175">Coiled coil</keyword>
<reference evidence="10 11" key="1">
    <citation type="submission" date="2017-11" db="EMBL/GenBank/DDBJ databases">
        <title>De novo assembly and phasing of dikaryotic genomes from two isolates of Puccinia coronata f. sp. avenae, the causal agent of oat crown rust.</title>
        <authorList>
            <person name="Miller M.E."/>
            <person name="Zhang Y."/>
            <person name="Omidvar V."/>
            <person name="Sperschneider J."/>
            <person name="Schwessinger B."/>
            <person name="Raley C."/>
            <person name="Palmer J.M."/>
            <person name="Garnica D."/>
            <person name="Upadhyaya N."/>
            <person name="Rathjen J."/>
            <person name="Taylor J.M."/>
            <person name="Park R.F."/>
            <person name="Dodds P.N."/>
            <person name="Hirsch C.D."/>
            <person name="Kianian S.F."/>
            <person name="Figueroa M."/>
        </authorList>
    </citation>
    <scope>NUCLEOTIDE SEQUENCE [LARGE SCALE GENOMIC DNA]</scope>
    <source>
        <strain evidence="7">12NC29</strain>
        <strain evidence="6">12SD80</strain>
    </source>
</reference>
<feature type="region of interest" description="Disordered" evidence="4">
    <location>
        <begin position="146"/>
        <end position="196"/>
    </location>
</feature>
<feature type="domain" description="YEATS" evidence="5">
    <location>
        <begin position="6"/>
        <end position="225"/>
    </location>
</feature>
<dbReference type="Proteomes" id="UP000235392">
    <property type="component" value="Unassembled WGS sequence"/>
</dbReference>
<dbReference type="GO" id="GO:0000812">
    <property type="term" value="C:Swr1 complex"/>
    <property type="evidence" value="ECO:0007669"/>
    <property type="project" value="UniProtKB-UniRule"/>
</dbReference>
<comment type="subunit">
    <text evidence="3">Component of the SWR1 chromatin-remodeling complex and of the NuA4 histone acetyltransferase complex.</text>
</comment>
<dbReference type="InterPro" id="IPR038704">
    <property type="entry name" value="YEAST_sf"/>
</dbReference>
<keyword evidence="3" id="KW-0804">Transcription</keyword>
<dbReference type="InterPro" id="IPR005033">
    <property type="entry name" value="YEATS"/>
</dbReference>
<comment type="domain">
    <text evidence="3">The coiled-coil domain is required for assembly into the NuA4 complex.</text>
</comment>
<dbReference type="EMBL" id="PGCI01000753">
    <property type="protein sequence ID" value="PLW17332.1"/>
    <property type="molecule type" value="Genomic_DNA"/>
</dbReference>
<protein>
    <recommendedName>
        <fullName evidence="3">Protein AF-9 homolog</fullName>
    </recommendedName>
</protein>
<dbReference type="PANTHER" id="PTHR23195">
    <property type="entry name" value="YEATS DOMAIN"/>
    <property type="match status" value="1"/>
</dbReference>
<evidence type="ECO:0000313" key="8">
    <source>
        <dbReference type="EMBL" id="PLW31276.1"/>
    </source>
</evidence>
<dbReference type="EMBL" id="PGCJ01000826">
    <property type="protein sequence ID" value="PLW18693.1"/>
    <property type="molecule type" value="Genomic_DNA"/>
</dbReference>
<comment type="subcellular location">
    <subcellularLocation>
        <location evidence="3">Nucleus</location>
    </subcellularLocation>
    <subcellularLocation>
        <location evidence="3">Cytoplasm</location>
    </subcellularLocation>
</comment>
<keyword evidence="10" id="KW-1185">Reference proteome</keyword>
<evidence type="ECO:0000313" key="9">
    <source>
        <dbReference type="EMBL" id="PLW43657.1"/>
    </source>
</evidence>
<dbReference type="STRING" id="200324.A0A2N5SVS7"/>
<dbReference type="GO" id="GO:0005737">
    <property type="term" value="C:cytoplasm"/>
    <property type="evidence" value="ECO:0007669"/>
    <property type="project" value="UniProtKB-SubCell"/>
</dbReference>
<feature type="compositionally biased region" description="Polar residues" evidence="4">
    <location>
        <begin position="155"/>
        <end position="170"/>
    </location>
</feature>
<keyword evidence="3" id="KW-0156">Chromatin regulator</keyword>
<comment type="function">
    <text evidence="3">Component of the SWR1 complex which mediates the ATP-dependent exchange of histone H2A for an H2A variant leading to transcriptional regulation of selected genes by chromatin remodeling. Component of the NuA4 histone acetyltransferase complex which is involved in transcriptional activation of selected genes principally by acetylation of nucleosomal histones H4 and H2A. The NuA4 complex is also involved in DNA repair. Yaf9 may also be required for viability in conditions in which the structural integrity of the spindle is compromised.</text>
</comment>
<dbReference type="OrthoDB" id="2503822at2759"/>
<evidence type="ECO:0000256" key="3">
    <source>
        <dbReference type="RuleBase" id="RU367117"/>
    </source>
</evidence>
<gene>
    <name evidence="3" type="primary">YAF9</name>
    <name evidence="9" type="ORF">PCANC_10840</name>
    <name evidence="7" type="ORF">PCANC_12558</name>
    <name evidence="8" type="ORF">PCASD_15193</name>
    <name evidence="6" type="ORF">PCASD_18489</name>
</gene>
<evidence type="ECO:0000313" key="7">
    <source>
        <dbReference type="EMBL" id="PLW18693.1"/>
    </source>
</evidence>
<keyword evidence="3" id="KW-0010">Activator</keyword>
<evidence type="ECO:0000256" key="2">
    <source>
        <dbReference type="PROSITE-ProRule" id="PRU00376"/>
    </source>
</evidence>
<evidence type="ECO:0000313" key="10">
    <source>
        <dbReference type="Proteomes" id="UP000235388"/>
    </source>
</evidence>
<dbReference type="GO" id="GO:0006281">
    <property type="term" value="P:DNA repair"/>
    <property type="evidence" value="ECO:0007669"/>
    <property type="project" value="UniProtKB-UniRule"/>
</dbReference>
<comment type="similarity">
    <text evidence="3">Belongs to the YAF9 family.</text>
</comment>
<keyword evidence="1 2" id="KW-0539">Nucleus</keyword>
<dbReference type="GO" id="GO:0006355">
    <property type="term" value="P:regulation of DNA-templated transcription"/>
    <property type="evidence" value="ECO:0007669"/>
    <property type="project" value="InterPro"/>
</dbReference>
<feature type="compositionally biased region" description="Polar residues" evidence="4">
    <location>
        <begin position="184"/>
        <end position="196"/>
    </location>
</feature>
<comment type="caution">
    <text evidence="6">The sequence shown here is derived from an EMBL/GenBank/DDBJ whole genome shotgun (WGS) entry which is preliminary data.</text>
</comment>
<dbReference type="Gene3D" id="2.60.40.1970">
    <property type="entry name" value="YEATS domain"/>
    <property type="match status" value="1"/>
</dbReference>
<dbReference type="Pfam" id="PF03366">
    <property type="entry name" value="YEATS"/>
    <property type="match status" value="1"/>
</dbReference>
<evidence type="ECO:0000259" key="5">
    <source>
        <dbReference type="PROSITE" id="PS51037"/>
    </source>
</evidence>
<dbReference type="Proteomes" id="UP000235388">
    <property type="component" value="Unassembled WGS sequence"/>
</dbReference>